<reference evidence="3 4" key="1">
    <citation type="submission" date="2024-02" db="EMBL/GenBank/DDBJ databases">
        <title>Genome analysis and characterization of Microbaculum marinisediminis sp. nov., isolated from marine sediment.</title>
        <authorList>
            <person name="Du Z.-J."/>
            <person name="Ye Y.-Q."/>
            <person name="Zhang Z.-R."/>
            <person name="Yuan S.-M."/>
            <person name="Zhang X.-Y."/>
        </authorList>
    </citation>
    <scope>NUCLEOTIDE SEQUENCE [LARGE SCALE GENOMIC DNA]</scope>
    <source>
        <strain evidence="3 4">SDUM1044001</strain>
    </source>
</reference>
<comment type="similarity">
    <text evidence="1">Belongs to the PRORSD1 family.</text>
</comment>
<gene>
    <name evidence="3" type="ORF">V3328_25870</name>
</gene>
<dbReference type="RefSeq" id="WP_340332628.1">
    <property type="nucleotide sequence ID" value="NZ_JAZHOF010000015.1"/>
</dbReference>
<dbReference type="EMBL" id="JAZHOF010000015">
    <property type="protein sequence ID" value="MEJ8574928.1"/>
    <property type="molecule type" value="Genomic_DNA"/>
</dbReference>
<sequence>MPLTPDQLLDRLQSLGFETTTVRHPPLFTVADSQELRGEIEGGHTKNLFMKDKKGRLWLVVAEEDADIDLKRLHERIGSARLSFGKPELLIEVLGVRPGSVTPFGAVNDTEGRVTVVLDEALLRHAVLNFHPLTNDATTSIRRDDLIAFLRDTGHDPLVIAVSDPVT</sequence>
<dbReference type="Pfam" id="PF04073">
    <property type="entry name" value="tRNA_edit"/>
    <property type="match status" value="1"/>
</dbReference>
<dbReference type="AlphaFoldDB" id="A0AAW9RX92"/>
<protein>
    <submittedName>
        <fullName evidence="3">Prolyl-tRNA synthetase associated domain-containing protein</fullName>
    </submittedName>
</protein>
<evidence type="ECO:0000259" key="2">
    <source>
        <dbReference type="Pfam" id="PF04073"/>
    </source>
</evidence>
<dbReference type="FunFam" id="3.90.960.10:FF:000005">
    <property type="entry name" value="Putative prolyl-tRNA synthetase"/>
    <property type="match status" value="1"/>
</dbReference>
<evidence type="ECO:0000256" key="1">
    <source>
        <dbReference type="ARBA" id="ARBA00010201"/>
    </source>
</evidence>
<organism evidence="3 4">
    <name type="scientific">Microbaculum marinum</name>
    <dbReference type="NCBI Taxonomy" id="1764581"/>
    <lineage>
        <taxon>Bacteria</taxon>
        <taxon>Pseudomonadati</taxon>
        <taxon>Pseudomonadota</taxon>
        <taxon>Alphaproteobacteria</taxon>
        <taxon>Hyphomicrobiales</taxon>
        <taxon>Tepidamorphaceae</taxon>
        <taxon>Microbaculum</taxon>
    </lineage>
</organism>
<dbReference type="CDD" id="cd04335">
    <property type="entry name" value="PrdX_deacylase"/>
    <property type="match status" value="1"/>
</dbReference>
<dbReference type="GO" id="GO:0002161">
    <property type="term" value="F:aminoacyl-tRNA deacylase activity"/>
    <property type="evidence" value="ECO:0007669"/>
    <property type="project" value="InterPro"/>
</dbReference>
<name>A0AAW9RX92_9HYPH</name>
<evidence type="ECO:0000313" key="4">
    <source>
        <dbReference type="Proteomes" id="UP001378188"/>
    </source>
</evidence>
<proteinExistence type="inferred from homology"/>
<dbReference type="SUPFAM" id="SSF55826">
    <property type="entry name" value="YbaK/ProRS associated domain"/>
    <property type="match status" value="1"/>
</dbReference>
<dbReference type="InterPro" id="IPR036754">
    <property type="entry name" value="YbaK/aa-tRNA-synt-asso_dom_sf"/>
</dbReference>
<dbReference type="Gene3D" id="3.90.960.10">
    <property type="entry name" value="YbaK/aminoacyl-tRNA synthetase-associated domain"/>
    <property type="match status" value="1"/>
</dbReference>
<evidence type="ECO:0000313" key="3">
    <source>
        <dbReference type="EMBL" id="MEJ8574928.1"/>
    </source>
</evidence>
<comment type="caution">
    <text evidence="3">The sequence shown here is derived from an EMBL/GenBank/DDBJ whole genome shotgun (WGS) entry which is preliminary data.</text>
</comment>
<keyword evidence="4" id="KW-1185">Reference proteome</keyword>
<dbReference type="InterPro" id="IPR007214">
    <property type="entry name" value="YbaK/aa-tRNA-synth-assoc-dom"/>
</dbReference>
<dbReference type="Proteomes" id="UP001378188">
    <property type="component" value="Unassembled WGS sequence"/>
</dbReference>
<accession>A0AAW9RX92</accession>
<feature type="domain" description="YbaK/aminoacyl-tRNA synthetase-associated" evidence="2">
    <location>
        <begin position="24"/>
        <end position="148"/>
    </location>
</feature>
<dbReference type="PANTHER" id="PTHR31423">
    <property type="entry name" value="YBAK DOMAIN-CONTAINING PROTEIN"/>
    <property type="match status" value="1"/>
</dbReference>
<dbReference type="PANTHER" id="PTHR31423:SF3">
    <property type="entry name" value="PROLYL-TRNA SYNTHETASE ASSOCIATED DOMAIN-CONTAINING PROTEIN 1-RELATED"/>
    <property type="match status" value="1"/>
</dbReference>
<dbReference type="InterPro" id="IPR040285">
    <property type="entry name" value="ProX/PRXD1"/>
</dbReference>